<protein>
    <submittedName>
        <fullName evidence="2">Uncharacterized protein</fullName>
    </submittedName>
</protein>
<keyword evidence="1" id="KW-0472">Membrane</keyword>
<feature type="transmembrane region" description="Helical" evidence="1">
    <location>
        <begin position="41"/>
        <end position="63"/>
    </location>
</feature>
<sequence>MLLCLYLGREKVRSFSLGRQSRTHHLTGLDIFNRLATSGMLHFPLCCLPILLLVLVTLQHWALQKSHTGLFWQTLSNHKT</sequence>
<keyword evidence="1" id="KW-0812">Transmembrane</keyword>
<gene>
    <name evidence="2" type="ORF">SVIM_LOCUS389850</name>
</gene>
<dbReference type="EMBL" id="CAADRP010001874">
    <property type="protein sequence ID" value="VFU55103.1"/>
    <property type="molecule type" value="Genomic_DNA"/>
</dbReference>
<evidence type="ECO:0000256" key="1">
    <source>
        <dbReference type="SAM" id="Phobius"/>
    </source>
</evidence>
<name>A0A6N2MNA6_SALVM</name>
<accession>A0A6N2MNA6</accession>
<keyword evidence="1" id="KW-1133">Transmembrane helix</keyword>
<organism evidence="2">
    <name type="scientific">Salix viminalis</name>
    <name type="common">Common osier</name>
    <name type="synonym">Basket willow</name>
    <dbReference type="NCBI Taxonomy" id="40686"/>
    <lineage>
        <taxon>Eukaryota</taxon>
        <taxon>Viridiplantae</taxon>
        <taxon>Streptophyta</taxon>
        <taxon>Embryophyta</taxon>
        <taxon>Tracheophyta</taxon>
        <taxon>Spermatophyta</taxon>
        <taxon>Magnoliopsida</taxon>
        <taxon>eudicotyledons</taxon>
        <taxon>Gunneridae</taxon>
        <taxon>Pentapetalae</taxon>
        <taxon>rosids</taxon>
        <taxon>fabids</taxon>
        <taxon>Malpighiales</taxon>
        <taxon>Salicaceae</taxon>
        <taxon>Saliceae</taxon>
        <taxon>Salix</taxon>
    </lineage>
</organism>
<dbReference type="AlphaFoldDB" id="A0A6N2MNA6"/>
<evidence type="ECO:0000313" key="2">
    <source>
        <dbReference type="EMBL" id="VFU55103.1"/>
    </source>
</evidence>
<proteinExistence type="predicted"/>
<reference evidence="2" key="1">
    <citation type="submission" date="2019-03" db="EMBL/GenBank/DDBJ databases">
        <authorList>
            <person name="Mank J."/>
            <person name="Almeida P."/>
        </authorList>
    </citation>
    <scope>NUCLEOTIDE SEQUENCE</scope>
    <source>
        <strain evidence="2">78183</strain>
    </source>
</reference>